<sequence length="1506" mass="172227">MFKFSRQIKGLSDFLKLKSEKPQDRMEFKFKFSNLQAFQVPKGWDKLFISLVSVETGKSVAKSGKATVCGGSCWWEETLTVWIPQDNNFAEKDTEECLLKLVVATGSVRFGTLGEAVVNLASYITQKTCPPISLPLKKCDHGTILKVKIQCLTPRTNLRDAEGGDTSPELEEMKVEYDGIDNNNKLDMSNSILGRTVRSSSTNQWDNTHHPGEQCGKAGFLPSSSRHGFGSNEKSSPRKNVFSNVSDLMRRQDSAGSQTSSHGSYHVTDSTRSVQSSSSKVSSSGSHSQHQREESERASSATATLPLQNAAPSKDVLDAAEAAIELLKAEARMWEQNARKLLVDVANLQKEFSNQEKHKAGLEEELSVVQTECDEMRQKVEELKMLLKETREKHTAYEELVSESRDRVQKEFKEEIKIQKESNANLSFQLKKSVEANAELVSVLRELESTVEEQMTEMNKLSIAKSEFEELQQKRFQESEENFERTICVLEKSLSEKNNELEIEQGLRIQSLTKLEEEWRAKLAEKEEEIINLEAKLSESLEANHLKEMELATANSNAANEIEALSQEVQKLETDYLQLTNENSKLQQQLTDRPSECDLSKLKSQVCELEKELTNKEIVIQEISAFRLDLENKCADMEHELQSLKDKAFCHDNELCKVRGGEKEQEAKISELQHKLEHYPESESEDEDYPPAVHERFEIPYSDAATEMYGLFYKLYEQLQHSIANMKNQKFNALLPSCTCTKYGNGPDNSKVSRNADLITQKEDEVVLNTFTQLKYLFEGTVTLCAEGFCCSQKEVIARVKNAIEIRNKLGNYNLECEATELNEKLFGNFLEPNKLETCNTTRKRKVKDLRHGQRKLESQSVHKSKLDINMDYLPKERRIFSSDFDKQQNDILVLNGSMDSKVPANRTLVKETSEIDSKQCDLEPLSELQEENLLLSERISGLEAVLRYMNDEKESSRLALQNSESQAMSLQDEVKVLENEMESQIDVMKQKLQDVRKQLIDEQEEHEYLKIANQELQATTESLIKERNSLHKSNGELRKQNTDLKEICTVLEAELKGSHKVLSDTLKEVEALEAKFSLVIERISLNEKAINSELDAFLLESKNHKEKLAREESLLNQMYVETVVDVENLQRNVAQLTEQMSVTRDDKERTASEAVLEVYSLRADKAKLKTALEEVQGRVHLYESKLEILQMESEMRLVKYIGELAASKKNQEILTVDYEKVRQMLEDAKGNEEKLDNIIIRLEAKLKASKYERQKLAEEVGCLRVQSQTTERLKDEVFTLKRSLCAEKKEKQRLEASFQMLSGDYEELKSKRISYVQKISNMEKAMSELEDCKRSKAVLEEKIMQLEWDLVAGDALRSQVAELKNELGEIKRTNSKFLRSIRHLEGEKSESLRKVQALEEELRQKIEVKQEGNQRSKSASVPRYHASETIKEDEKNDQAKQFWVGPNKLETYQRLRQIDNKQDSDAGNSPVIGTAPPSKNFLENELAEDLVPNVRSYKNPTWEVD</sequence>
<feature type="region of interest" description="Disordered" evidence="2">
    <location>
        <begin position="1458"/>
        <end position="1480"/>
    </location>
</feature>
<feature type="coiled-coil region" evidence="1">
    <location>
        <begin position="1226"/>
        <end position="1260"/>
    </location>
</feature>
<reference evidence="4" key="1">
    <citation type="journal article" date="2017" name="J. ISSAAS">
        <title>Parallel loss of symbiosis genes in relatives of nitrogen-fixing non-legume Parasponia.</title>
        <authorList>
            <person name="van Velzen R."/>
            <person name="Holmer R."/>
            <person name="Bu F."/>
            <person name="Rutten L."/>
            <person name="Van Zeijl A."/>
            <person name="Liu W."/>
            <person name="Santuari L."/>
            <person name="Cao Q."/>
            <person name="Sharma T."/>
            <person name="Shen D."/>
            <person name="Roswanjaya Y."/>
            <person name="Wardhani T."/>
            <person name="Kalhor M.S."/>
            <person name="Jansen J."/>
            <person name="Van den Hoogen J."/>
            <person name="Gungor B."/>
            <person name="Hartog M."/>
            <person name="Hontelez J."/>
            <person name="Verver J."/>
            <person name="Yang W.-C."/>
            <person name="Schijlen E."/>
            <person name="Repin R."/>
            <person name="Schilthuizen M."/>
            <person name="Schranz E."/>
            <person name="Heidstra R."/>
            <person name="Miyata K."/>
            <person name="Fedorova E."/>
            <person name="Kohlen W."/>
            <person name="Bisseling T."/>
            <person name="Smit S."/>
            <person name="Geurts R."/>
        </authorList>
    </citation>
    <scope>NUCLEOTIDE SEQUENCE</scope>
</reference>
<feature type="domain" description="C2 NT-type" evidence="3">
    <location>
        <begin position="18"/>
        <end position="153"/>
    </location>
</feature>
<dbReference type="InterPro" id="IPR019448">
    <property type="entry name" value="NT-C2"/>
</dbReference>
<evidence type="ECO:0000256" key="2">
    <source>
        <dbReference type="SAM" id="MobiDB-lite"/>
    </source>
</evidence>
<dbReference type="EMBL" id="KY786174">
    <property type="protein sequence ID" value="ASM47224.1"/>
    <property type="molecule type" value="Genomic_DNA"/>
</dbReference>
<keyword evidence="1" id="KW-0175">Coiled coil</keyword>
<feature type="region of interest" description="Disordered" evidence="2">
    <location>
        <begin position="1410"/>
        <end position="1442"/>
    </location>
</feature>
<feature type="coiled-coil region" evidence="1">
    <location>
        <begin position="1120"/>
        <end position="1193"/>
    </location>
</feature>
<feature type="region of interest" description="Disordered" evidence="2">
    <location>
        <begin position="199"/>
        <end position="309"/>
    </location>
</feature>
<proteinExistence type="predicted"/>
<protein>
    <submittedName>
        <fullName evidence="4">Rhizobium-directed polar growth</fullName>
    </submittedName>
</protein>
<feature type="compositionally biased region" description="Low complexity" evidence="2">
    <location>
        <begin position="270"/>
        <end position="288"/>
    </location>
</feature>
<feature type="compositionally biased region" description="Polar residues" evidence="2">
    <location>
        <begin position="254"/>
        <end position="263"/>
    </location>
</feature>
<feature type="compositionally biased region" description="Polar residues" evidence="2">
    <location>
        <begin position="298"/>
        <end position="309"/>
    </location>
</feature>
<evidence type="ECO:0000256" key="1">
    <source>
        <dbReference type="SAM" id="Coils"/>
    </source>
</evidence>
<dbReference type="Pfam" id="PF10358">
    <property type="entry name" value="NT-C2"/>
    <property type="match status" value="1"/>
</dbReference>
<feature type="coiled-coil region" evidence="1">
    <location>
        <begin position="317"/>
        <end position="407"/>
    </location>
</feature>
<feature type="compositionally biased region" description="Basic and acidic residues" evidence="2">
    <location>
        <begin position="1426"/>
        <end position="1439"/>
    </location>
</feature>
<dbReference type="PANTHER" id="PTHR47270:SF13">
    <property type="entry name" value="HEAVY CHAIN-LIKE PROTEIN, PUTATIVE-RELATED"/>
    <property type="match status" value="1"/>
</dbReference>
<feature type="coiled-coil region" evidence="1">
    <location>
        <begin position="437"/>
        <end position="464"/>
    </location>
</feature>
<feature type="coiled-coil region" evidence="1">
    <location>
        <begin position="509"/>
        <end position="589"/>
    </location>
</feature>
<dbReference type="PROSITE" id="PS51840">
    <property type="entry name" value="C2_NT"/>
    <property type="match status" value="1"/>
</dbReference>
<evidence type="ECO:0000259" key="3">
    <source>
        <dbReference type="PROSITE" id="PS51840"/>
    </source>
</evidence>
<accession>A0A221I0V0</accession>
<gene>
    <name evidence="4" type="primary">RPG</name>
</gene>
<name>A0A221I0V0_PARRI</name>
<evidence type="ECO:0000313" key="4">
    <source>
        <dbReference type="EMBL" id="ASM47224.1"/>
    </source>
</evidence>
<dbReference type="PANTHER" id="PTHR47270">
    <property type="entry name" value="PROTEIN MLP1-LIKE"/>
    <property type="match status" value="1"/>
</dbReference>
<organism evidence="4">
    <name type="scientific">Parasponia rigida</name>
    <dbReference type="NCBI Taxonomy" id="3477"/>
    <lineage>
        <taxon>Eukaryota</taxon>
        <taxon>Viridiplantae</taxon>
        <taxon>Streptophyta</taxon>
        <taxon>Embryophyta</taxon>
        <taxon>Tracheophyta</taxon>
        <taxon>Spermatophyta</taxon>
        <taxon>Magnoliopsida</taxon>
        <taxon>eudicotyledons</taxon>
        <taxon>Gunneridae</taxon>
        <taxon>Pentapetalae</taxon>
        <taxon>rosids</taxon>
        <taxon>fabids</taxon>
        <taxon>Rosales</taxon>
        <taxon>Cannabaceae</taxon>
        <taxon>Parasponia</taxon>
    </lineage>
</organism>
<feature type="coiled-coil region" evidence="1">
    <location>
        <begin position="926"/>
        <end position="1006"/>
    </location>
</feature>